<feature type="domain" description="HTH luxR-type" evidence="3">
    <location>
        <begin position="155"/>
        <end position="220"/>
    </location>
</feature>
<feature type="domain" description="Response regulatory" evidence="4">
    <location>
        <begin position="24"/>
        <end position="140"/>
    </location>
</feature>
<dbReference type="EMBL" id="JBHSIS010000028">
    <property type="protein sequence ID" value="MFC4859355.1"/>
    <property type="molecule type" value="Genomic_DNA"/>
</dbReference>
<proteinExistence type="predicted"/>
<evidence type="ECO:0000259" key="3">
    <source>
        <dbReference type="PROSITE" id="PS50043"/>
    </source>
</evidence>
<comment type="caution">
    <text evidence="5">The sequence shown here is derived from an EMBL/GenBank/DDBJ whole genome shotgun (WGS) entry which is preliminary data.</text>
</comment>
<name>A0ABV9SC84_9PSEU</name>
<dbReference type="SUPFAM" id="SSF46894">
    <property type="entry name" value="C-terminal effector domain of the bipartite response regulators"/>
    <property type="match status" value="1"/>
</dbReference>
<reference evidence="6" key="1">
    <citation type="journal article" date="2019" name="Int. J. Syst. Evol. Microbiol.">
        <title>The Global Catalogue of Microorganisms (GCM) 10K type strain sequencing project: providing services to taxonomists for standard genome sequencing and annotation.</title>
        <authorList>
            <consortium name="The Broad Institute Genomics Platform"/>
            <consortium name="The Broad Institute Genome Sequencing Center for Infectious Disease"/>
            <person name="Wu L."/>
            <person name="Ma J."/>
        </authorList>
    </citation>
    <scope>NUCLEOTIDE SEQUENCE [LARGE SCALE GENOMIC DNA]</scope>
    <source>
        <strain evidence="6">ZS-22-S1</strain>
    </source>
</reference>
<evidence type="ECO:0000256" key="1">
    <source>
        <dbReference type="ARBA" id="ARBA00023125"/>
    </source>
</evidence>
<dbReference type="InterPro" id="IPR016032">
    <property type="entry name" value="Sig_transdc_resp-reg_C-effctor"/>
</dbReference>
<dbReference type="PROSITE" id="PS50043">
    <property type="entry name" value="HTH_LUXR_2"/>
    <property type="match status" value="1"/>
</dbReference>
<dbReference type="Proteomes" id="UP001595859">
    <property type="component" value="Unassembled WGS sequence"/>
</dbReference>
<dbReference type="PROSITE" id="PS50110">
    <property type="entry name" value="RESPONSE_REGULATORY"/>
    <property type="match status" value="1"/>
</dbReference>
<dbReference type="InterPro" id="IPR011006">
    <property type="entry name" value="CheY-like_superfamily"/>
</dbReference>
<dbReference type="SUPFAM" id="SSF52172">
    <property type="entry name" value="CheY-like"/>
    <property type="match status" value="1"/>
</dbReference>
<organism evidence="5 6">
    <name type="scientific">Actinophytocola glycyrrhizae</name>
    <dbReference type="NCBI Taxonomy" id="2044873"/>
    <lineage>
        <taxon>Bacteria</taxon>
        <taxon>Bacillati</taxon>
        <taxon>Actinomycetota</taxon>
        <taxon>Actinomycetes</taxon>
        <taxon>Pseudonocardiales</taxon>
        <taxon>Pseudonocardiaceae</taxon>
    </lineage>
</organism>
<dbReference type="Pfam" id="PF00196">
    <property type="entry name" value="GerE"/>
    <property type="match status" value="1"/>
</dbReference>
<dbReference type="PRINTS" id="PR00038">
    <property type="entry name" value="HTHLUXR"/>
</dbReference>
<evidence type="ECO:0000259" key="4">
    <source>
        <dbReference type="PROSITE" id="PS50110"/>
    </source>
</evidence>
<sequence length="222" mass="23074">MTVGTFPANLVPRPPGDLPRGSITVLLATDLGLLRGALVSMLSRHGDIEVVAALECGDEVVPTALRKRPDVVVIEVGVSSSGSLAAIGELRERLPTCQVVALAAAKPAGLVRRLLATDVLGAIDKNAPSARLLDAIRGAAAGQLVVDSSLAVAALTAEANPLTPREVDVVRLAAEGRSGPEIAKRLYLSPGTVRNYLSNVIGKTRGRTRTDAIRIARESGWA</sequence>
<gene>
    <name evidence="5" type="ORF">ACFPCV_38165</name>
</gene>
<accession>A0ABV9SC84</accession>
<protein>
    <submittedName>
        <fullName evidence="5">LuxR C-terminal-related transcriptional regulator</fullName>
    </submittedName>
</protein>
<comment type="caution">
    <text evidence="2">Lacks conserved residue(s) required for the propagation of feature annotation.</text>
</comment>
<dbReference type="InterPro" id="IPR001789">
    <property type="entry name" value="Sig_transdc_resp-reg_receiver"/>
</dbReference>
<dbReference type="InterPro" id="IPR000792">
    <property type="entry name" value="Tscrpt_reg_LuxR_C"/>
</dbReference>
<evidence type="ECO:0000313" key="5">
    <source>
        <dbReference type="EMBL" id="MFC4859355.1"/>
    </source>
</evidence>
<dbReference type="Gene3D" id="3.40.50.2300">
    <property type="match status" value="1"/>
</dbReference>
<dbReference type="CDD" id="cd06170">
    <property type="entry name" value="LuxR_C_like"/>
    <property type="match status" value="1"/>
</dbReference>
<evidence type="ECO:0000313" key="6">
    <source>
        <dbReference type="Proteomes" id="UP001595859"/>
    </source>
</evidence>
<keyword evidence="1" id="KW-0238">DNA-binding</keyword>
<keyword evidence="6" id="KW-1185">Reference proteome</keyword>
<dbReference type="PANTHER" id="PTHR43214:SF42">
    <property type="entry name" value="TRANSCRIPTIONAL REGULATORY PROTEIN DESR"/>
    <property type="match status" value="1"/>
</dbReference>
<dbReference type="RefSeq" id="WP_378062361.1">
    <property type="nucleotide sequence ID" value="NZ_JBHSIS010000028.1"/>
</dbReference>
<dbReference type="PANTHER" id="PTHR43214">
    <property type="entry name" value="TWO-COMPONENT RESPONSE REGULATOR"/>
    <property type="match status" value="1"/>
</dbReference>
<dbReference type="SMART" id="SM00421">
    <property type="entry name" value="HTH_LUXR"/>
    <property type="match status" value="1"/>
</dbReference>
<dbReference type="InterPro" id="IPR039420">
    <property type="entry name" value="WalR-like"/>
</dbReference>
<evidence type="ECO:0000256" key="2">
    <source>
        <dbReference type="PROSITE-ProRule" id="PRU00169"/>
    </source>
</evidence>